<evidence type="ECO:0000313" key="3">
    <source>
        <dbReference type="Proteomes" id="UP000593737"/>
    </source>
</evidence>
<dbReference type="InterPro" id="IPR002716">
    <property type="entry name" value="PIN_dom"/>
</dbReference>
<protein>
    <submittedName>
        <fullName evidence="2">VapC toxin family PIN domain ribonuclease</fullName>
    </submittedName>
</protein>
<feature type="domain" description="PIN" evidence="1">
    <location>
        <begin position="2"/>
        <end position="49"/>
    </location>
</feature>
<sequence>MVRLTESIAFLIADVNLQHGLVMADAIVYGTAKNQEAEVVTGDADLKEPPGVVYVR</sequence>
<name>A0A7S8FI16_9BACT</name>
<dbReference type="SUPFAM" id="SSF88723">
    <property type="entry name" value="PIN domain-like"/>
    <property type="match status" value="1"/>
</dbReference>
<dbReference type="EMBL" id="CP047423">
    <property type="protein sequence ID" value="QPD06364.1"/>
    <property type="molecule type" value="Genomic_DNA"/>
</dbReference>
<dbReference type="Pfam" id="PF01850">
    <property type="entry name" value="PIN"/>
    <property type="match status" value="1"/>
</dbReference>
<accession>A0A7S8FI16</accession>
<organism evidence="2 3">
    <name type="scientific">Candidatus Nitrospira kreftii</name>
    <dbReference type="NCBI Taxonomy" id="2652173"/>
    <lineage>
        <taxon>Bacteria</taxon>
        <taxon>Pseudomonadati</taxon>
        <taxon>Nitrospirota</taxon>
        <taxon>Nitrospiria</taxon>
        <taxon>Nitrospirales</taxon>
        <taxon>Nitrospiraceae</taxon>
        <taxon>Nitrospira</taxon>
    </lineage>
</organism>
<reference evidence="2 3" key="1">
    <citation type="journal article" date="2020" name="ISME J.">
        <title>Enrichment and physiological characterization of a novel comammox Nitrospira indicates ammonium inhibition of complete nitrification.</title>
        <authorList>
            <person name="Sakoula D."/>
            <person name="Koch H."/>
            <person name="Frank J."/>
            <person name="Jetten M.S.M."/>
            <person name="van Kessel M.A.H.J."/>
            <person name="Lucker S."/>
        </authorList>
    </citation>
    <scope>NUCLEOTIDE SEQUENCE [LARGE SCALE GENOMIC DNA]</scope>
    <source>
        <strain evidence="2">Comreactor17</strain>
    </source>
</reference>
<dbReference type="KEGG" id="nkf:Nkreftii_004138"/>
<proteinExistence type="predicted"/>
<dbReference type="InterPro" id="IPR029060">
    <property type="entry name" value="PIN-like_dom_sf"/>
</dbReference>
<evidence type="ECO:0000313" key="2">
    <source>
        <dbReference type="EMBL" id="QPD06364.1"/>
    </source>
</evidence>
<dbReference type="AlphaFoldDB" id="A0A7S8FI16"/>
<gene>
    <name evidence="2" type="ORF">Nkreftii_004138</name>
</gene>
<evidence type="ECO:0000259" key="1">
    <source>
        <dbReference type="Pfam" id="PF01850"/>
    </source>
</evidence>
<dbReference type="Proteomes" id="UP000593737">
    <property type="component" value="Chromosome"/>
</dbReference>